<dbReference type="AlphaFoldDB" id="X1AJV4"/>
<accession>X1AJV4</accession>
<comment type="caution">
    <text evidence="1">The sequence shown here is derived from an EMBL/GenBank/DDBJ whole genome shotgun (WGS) entry which is preliminary data.</text>
</comment>
<proteinExistence type="predicted"/>
<sequence>IPHETIGGAEMADDMRVARKLPHIAAKEIRESLEKYSK</sequence>
<evidence type="ECO:0000313" key="1">
    <source>
        <dbReference type="EMBL" id="GAG82609.1"/>
    </source>
</evidence>
<name>X1AJV4_9ZZZZ</name>
<organism evidence="1">
    <name type="scientific">marine sediment metagenome</name>
    <dbReference type="NCBI Taxonomy" id="412755"/>
    <lineage>
        <taxon>unclassified sequences</taxon>
        <taxon>metagenomes</taxon>
        <taxon>ecological metagenomes</taxon>
    </lineage>
</organism>
<reference evidence="1" key="1">
    <citation type="journal article" date="2014" name="Front. Microbiol.">
        <title>High frequency of phylogenetically diverse reductive dehalogenase-homologous genes in deep subseafloor sedimentary metagenomes.</title>
        <authorList>
            <person name="Kawai M."/>
            <person name="Futagami T."/>
            <person name="Toyoda A."/>
            <person name="Takaki Y."/>
            <person name="Nishi S."/>
            <person name="Hori S."/>
            <person name="Arai W."/>
            <person name="Tsubouchi T."/>
            <person name="Morono Y."/>
            <person name="Uchiyama I."/>
            <person name="Ito T."/>
            <person name="Fujiyama A."/>
            <person name="Inagaki F."/>
            <person name="Takami H."/>
        </authorList>
    </citation>
    <scope>NUCLEOTIDE SEQUENCE</scope>
    <source>
        <strain evidence="1">Expedition CK06-06</strain>
    </source>
</reference>
<protein>
    <submittedName>
        <fullName evidence="1">Uncharacterized protein</fullName>
    </submittedName>
</protein>
<gene>
    <name evidence="1" type="ORF">S01H4_21792</name>
</gene>
<dbReference type="EMBL" id="BART01009914">
    <property type="protein sequence ID" value="GAG82609.1"/>
    <property type="molecule type" value="Genomic_DNA"/>
</dbReference>
<feature type="non-terminal residue" evidence="1">
    <location>
        <position position="1"/>
    </location>
</feature>